<dbReference type="Proteomes" id="UP001183388">
    <property type="component" value="Unassembled WGS sequence"/>
</dbReference>
<organism evidence="2 3">
    <name type="scientific">Streptomyces boetiae</name>
    <dbReference type="NCBI Taxonomy" id="3075541"/>
    <lineage>
        <taxon>Bacteria</taxon>
        <taxon>Bacillati</taxon>
        <taxon>Actinomycetota</taxon>
        <taxon>Actinomycetes</taxon>
        <taxon>Kitasatosporales</taxon>
        <taxon>Streptomycetaceae</taxon>
        <taxon>Streptomyces</taxon>
    </lineage>
</organism>
<dbReference type="InterPro" id="IPR000415">
    <property type="entry name" value="Nitroreductase-like"/>
</dbReference>
<proteinExistence type="predicted"/>
<feature type="non-terminal residue" evidence="2">
    <location>
        <position position="219"/>
    </location>
</feature>
<gene>
    <name evidence="2" type="ORF">RM780_17200</name>
</gene>
<keyword evidence="3" id="KW-1185">Reference proteome</keyword>
<comment type="caution">
    <text evidence="2">The sequence shown here is derived from an EMBL/GenBank/DDBJ whole genome shotgun (WGS) entry which is preliminary data.</text>
</comment>
<dbReference type="SUPFAM" id="SSF55469">
    <property type="entry name" value="FMN-dependent nitroreductase-like"/>
    <property type="match status" value="1"/>
</dbReference>
<protein>
    <submittedName>
        <fullName evidence="2">Nitroreductase</fullName>
    </submittedName>
</protein>
<reference evidence="3" key="1">
    <citation type="submission" date="2023-07" db="EMBL/GenBank/DDBJ databases">
        <title>30 novel species of actinomycetes from the DSMZ collection.</title>
        <authorList>
            <person name="Nouioui I."/>
        </authorList>
    </citation>
    <scope>NUCLEOTIDE SEQUENCE [LARGE SCALE GENOMIC DNA]</scope>
    <source>
        <strain evidence="3">DSM 44917</strain>
    </source>
</reference>
<dbReference type="EMBL" id="JAVREN010000024">
    <property type="protein sequence ID" value="MDT0308685.1"/>
    <property type="molecule type" value="Genomic_DNA"/>
</dbReference>
<sequence>MPATPPTPAAVPDADTVTALVTAATSAPSLHNAQPWRFHYHRESGALRLRAALDRALPHSDPHGRALHLGCAAALFNLRVAAADEGWRVPAALLPDPHDPRLLAVARLERTGGDQAGRSEIADLARLHPFLARRRSSRLPFGPERVPDPVREALRAAAEAEGAQLHLPSAWHVPSVLDQVHDAEGRDLADPGRAAELAEWTGPVAPGPGGPSAPSPAPA</sequence>
<accession>A0ABU2LB21</accession>
<evidence type="ECO:0000313" key="3">
    <source>
        <dbReference type="Proteomes" id="UP001183388"/>
    </source>
</evidence>
<dbReference type="Gene3D" id="3.40.109.10">
    <property type="entry name" value="NADH Oxidase"/>
    <property type="match status" value="2"/>
</dbReference>
<feature type="compositionally biased region" description="Pro residues" evidence="1">
    <location>
        <begin position="205"/>
        <end position="219"/>
    </location>
</feature>
<feature type="region of interest" description="Disordered" evidence="1">
    <location>
        <begin position="199"/>
        <end position="219"/>
    </location>
</feature>
<evidence type="ECO:0000313" key="2">
    <source>
        <dbReference type="EMBL" id="MDT0308685.1"/>
    </source>
</evidence>
<name>A0ABU2LB21_9ACTN</name>
<evidence type="ECO:0000256" key="1">
    <source>
        <dbReference type="SAM" id="MobiDB-lite"/>
    </source>
</evidence>